<dbReference type="Gramene" id="mRNA:HanXRQr2_Chr16g0739391">
    <property type="protein sequence ID" value="mRNA:HanXRQr2_Chr16g0739391"/>
    <property type="gene ID" value="HanXRQr2_Chr16g0739391"/>
</dbReference>
<gene>
    <name evidence="1" type="ORF">HanXRQr2_Chr16g0739391</name>
</gene>
<proteinExistence type="predicted"/>
<name>A0A9K3GXZ1_HELAN</name>
<dbReference type="AlphaFoldDB" id="A0A9K3GXZ1"/>
<reference evidence="1" key="2">
    <citation type="submission" date="2020-06" db="EMBL/GenBank/DDBJ databases">
        <title>Helianthus annuus Genome sequencing and assembly Release 2.</title>
        <authorList>
            <person name="Gouzy J."/>
            <person name="Langlade N."/>
            <person name="Munos S."/>
        </authorList>
    </citation>
    <scope>NUCLEOTIDE SEQUENCE</scope>
    <source>
        <tissue evidence="1">Leaves</tissue>
    </source>
</reference>
<organism evidence="1 2">
    <name type="scientific">Helianthus annuus</name>
    <name type="common">Common sunflower</name>
    <dbReference type="NCBI Taxonomy" id="4232"/>
    <lineage>
        <taxon>Eukaryota</taxon>
        <taxon>Viridiplantae</taxon>
        <taxon>Streptophyta</taxon>
        <taxon>Embryophyta</taxon>
        <taxon>Tracheophyta</taxon>
        <taxon>Spermatophyta</taxon>
        <taxon>Magnoliopsida</taxon>
        <taxon>eudicotyledons</taxon>
        <taxon>Gunneridae</taxon>
        <taxon>Pentapetalae</taxon>
        <taxon>asterids</taxon>
        <taxon>campanulids</taxon>
        <taxon>Asterales</taxon>
        <taxon>Asteraceae</taxon>
        <taxon>Asteroideae</taxon>
        <taxon>Heliantheae alliance</taxon>
        <taxon>Heliantheae</taxon>
        <taxon>Helianthus</taxon>
    </lineage>
</organism>
<protein>
    <submittedName>
        <fullName evidence="1">Uncharacterized protein</fullName>
    </submittedName>
</protein>
<comment type="caution">
    <text evidence="1">The sequence shown here is derived from an EMBL/GenBank/DDBJ whole genome shotgun (WGS) entry which is preliminary data.</text>
</comment>
<reference evidence="1" key="1">
    <citation type="journal article" date="2017" name="Nature">
        <title>The sunflower genome provides insights into oil metabolism, flowering and Asterid evolution.</title>
        <authorList>
            <person name="Badouin H."/>
            <person name="Gouzy J."/>
            <person name="Grassa C.J."/>
            <person name="Murat F."/>
            <person name="Staton S.E."/>
            <person name="Cottret L."/>
            <person name="Lelandais-Briere C."/>
            <person name="Owens G.L."/>
            <person name="Carrere S."/>
            <person name="Mayjonade B."/>
            <person name="Legrand L."/>
            <person name="Gill N."/>
            <person name="Kane N.C."/>
            <person name="Bowers J.E."/>
            <person name="Hubner S."/>
            <person name="Bellec A."/>
            <person name="Berard A."/>
            <person name="Berges H."/>
            <person name="Blanchet N."/>
            <person name="Boniface M.C."/>
            <person name="Brunel D."/>
            <person name="Catrice O."/>
            <person name="Chaidir N."/>
            <person name="Claudel C."/>
            <person name="Donnadieu C."/>
            <person name="Faraut T."/>
            <person name="Fievet G."/>
            <person name="Helmstetter N."/>
            <person name="King M."/>
            <person name="Knapp S.J."/>
            <person name="Lai Z."/>
            <person name="Le Paslier M.C."/>
            <person name="Lippi Y."/>
            <person name="Lorenzon L."/>
            <person name="Mandel J.R."/>
            <person name="Marage G."/>
            <person name="Marchand G."/>
            <person name="Marquand E."/>
            <person name="Bret-Mestries E."/>
            <person name="Morien E."/>
            <person name="Nambeesan S."/>
            <person name="Nguyen T."/>
            <person name="Pegot-Espagnet P."/>
            <person name="Pouilly N."/>
            <person name="Raftis F."/>
            <person name="Sallet E."/>
            <person name="Schiex T."/>
            <person name="Thomas J."/>
            <person name="Vandecasteele C."/>
            <person name="Vares D."/>
            <person name="Vear F."/>
            <person name="Vautrin S."/>
            <person name="Crespi M."/>
            <person name="Mangin B."/>
            <person name="Burke J.M."/>
            <person name="Salse J."/>
            <person name="Munos S."/>
            <person name="Vincourt P."/>
            <person name="Rieseberg L.H."/>
            <person name="Langlade N.B."/>
        </authorList>
    </citation>
    <scope>NUCLEOTIDE SEQUENCE</scope>
    <source>
        <tissue evidence="1">Leaves</tissue>
    </source>
</reference>
<dbReference type="Proteomes" id="UP000215914">
    <property type="component" value="Unassembled WGS sequence"/>
</dbReference>
<evidence type="ECO:0000313" key="1">
    <source>
        <dbReference type="EMBL" id="KAF5759283.1"/>
    </source>
</evidence>
<accession>A0A9K3GXZ1</accession>
<dbReference type="EMBL" id="MNCJ02000331">
    <property type="protein sequence ID" value="KAF5759283.1"/>
    <property type="molecule type" value="Genomic_DNA"/>
</dbReference>
<sequence>MVIWVMLVHHRSRDLDHWKTSLMTDRHTLSTMKVFIKYAYDYIILLFLGCYKIVHQ</sequence>
<keyword evidence="2" id="KW-1185">Reference proteome</keyword>
<evidence type="ECO:0000313" key="2">
    <source>
        <dbReference type="Proteomes" id="UP000215914"/>
    </source>
</evidence>